<name>A0ACC1QZX6_9HYPO</name>
<evidence type="ECO:0000313" key="2">
    <source>
        <dbReference type="Proteomes" id="UP001148737"/>
    </source>
</evidence>
<reference evidence="1" key="1">
    <citation type="submission" date="2022-07" db="EMBL/GenBank/DDBJ databases">
        <title>Genome Sequence of Lecanicillium saksenae.</title>
        <authorList>
            <person name="Buettner E."/>
        </authorList>
    </citation>
    <scope>NUCLEOTIDE SEQUENCE</scope>
    <source>
        <strain evidence="1">VT-O1</strain>
    </source>
</reference>
<dbReference type="Proteomes" id="UP001148737">
    <property type="component" value="Unassembled WGS sequence"/>
</dbReference>
<gene>
    <name evidence="1" type="ORF">NLG97_g2784</name>
</gene>
<sequence>MHLTNLLLMASVPSVLAKCKCTPLDDCWPSKPTWSEFNATINGKLIRNQPIARPCYMGIGYDSEECQNIASNWSDNAWIANFPTGYSYPLIETCAPINASLGLQHYPQCDLGNFPAYTVNATNATDVAAGIKFAKDHNIRLVIKNTGHDIGYRSQGYGSLSIWVKYITNGLHYQDRYTPADRSCQGNYSGRAIRIGGGYVWSDVYKFADAHGSIVVGGGDETVGTIGGYLQGGGHSPMSHEFGLGADNVLEWEVVLASGEIVIANACQHQDLFTALRGGGGGTYGIVTSVTIKAHQDHPVLGHDLDIVALNDSSTLVNATGNIVSGYISLVEEGFSGTAILSRRNSTTVVQKAKAIMNDQVVGGIMKLNGTFLLVESAFTIYPSFLSWYSATHKERTPGANRPIMASRFLDRESLKSPHEKLTNLINTLLAGQGTETATYSATLFNLVAGGKVLEEQPLAAINPAWRKTYVLAEQTDLWPDNAGYQEIAQVKKDLTEKKLKALKDLAPGTGTYGNEADPWDPDWRHDWFGAENYKYLLSVKRKYDPDDIFWCWRCVGNDAWAEVTGGTLYGPLCQTREA</sequence>
<accession>A0ACC1QZX6</accession>
<protein>
    <submittedName>
        <fullName evidence="1">Uncharacterized protein</fullName>
    </submittedName>
</protein>
<proteinExistence type="predicted"/>
<organism evidence="1 2">
    <name type="scientific">Lecanicillium saksenae</name>
    <dbReference type="NCBI Taxonomy" id="468837"/>
    <lineage>
        <taxon>Eukaryota</taxon>
        <taxon>Fungi</taxon>
        <taxon>Dikarya</taxon>
        <taxon>Ascomycota</taxon>
        <taxon>Pezizomycotina</taxon>
        <taxon>Sordariomycetes</taxon>
        <taxon>Hypocreomycetidae</taxon>
        <taxon>Hypocreales</taxon>
        <taxon>Cordycipitaceae</taxon>
        <taxon>Lecanicillium</taxon>
    </lineage>
</organism>
<comment type="caution">
    <text evidence="1">The sequence shown here is derived from an EMBL/GenBank/DDBJ whole genome shotgun (WGS) entry which is preliminary data.</text>
</comment>
<keyword evidence="2" id="KW-1185">Reference proteome</keyword>
<evidence type="ECO:0000313" key="1">
    <source>
        <dbReference type="EMBL" id="KAJ3496268.1"/>
    </source>
</evidence>
<dbReference type="EMBL" id="JANAKD010000205">
    <property type="protein sequence ID" value="KAJ3496268.1"/>
    <property type="molecule type" value="Genomic_DNA"/>
</dbReference>